<keyword evidence="1" id="KW-0812">Transmembrane</keyword>
<protein>
    <submittedName>
        <fullName evidence="2">Uncharacterized protein</fullName>
    </submittedName>
</protein>
<feature type="transmembrane region" description="Helical" evidence="1">
    <location>
        <begin position="267"/>
        <end position="286"/>
    </location>
</feature>
<dbReference type="AlphaFoldDB" id="A0AAN5C8R1"/>
<keyword evidence="3" id="KW-1185">Reference proteome</keyword>
<dbReference type="Proteomes" id="UP001328107">
    <property type="component" value="Unassembled WGS sequence"/>
</dbReference>
<evidence type="ECO:0000313" key="3">
    <source>
        <dbReference type="Proteomes" id="UP001328107"/>
    </source>
</evidence>
<feature type="transmembrane region" description="Helical" evidence="1">
    <location>
        <begin position="20"/>
        <end position="44"/>
    </location>
</feature>
<reference evidence="3" key="1">
    <citation type="submission" date="2022-10" db="EMBL/GenBank/DDBJ databases">
        <title>Genome assembly of Pristionchus species.</title>
        <authorList>
            <person name="Yoshida K."/>
            <person name="Sommer R.J."/>
        </authorList>
    </citation>
    <scope>NUCLEOTIDE SEQUENCE [LARGE SCALE GENOMIC DNA]</scope>
    <source>
        <strain evidence="3">RS5460</strain>
    </source>
</reference>
<sequence>MINSFRYSSPIFYQTLSFFLVFWPNEIVLIVLCAIAITAINEFAARLEMRNAISHFLLSLSRFILFPIPIAFLIIIYSAAFRGNMVIPYTSPTVTFTEMLGNLRTRKWSLLTTIGMADEEAEALASATGGVVAETVQSSSLTMERACSSTTTILRMFDIERALEMSMDKSCALSKISPSPNEHDEKLRVLLTQNGDTLPYYLLFSRGKTSRRVVDYVNYALRMFSEDQMNRFWNVRFMRERGNISLAALHRYQKTPPTTQRYDPITLLQISPVFGLCVSGMIFCCLHRRISHAVRRLRKQAGQWVVPHDKMAAVFDS</sequence>
<evidence type="ECO:0000256" key="1">
    <source>
        <dbReference type="SAM" id="Phobius"/>
    </source>
</evidence>
<accession>A0AAN5C8R1</accession>
<feature type="non-terminal residue" evidence="2">
    <location>
        <position position="317"/>
    </location>
</feature>
<proteinExistence type="predicted"/>
<evidence type="ECO:0000313" key="2">
    <source>
        <dbReference type="EMBL" id="GMR34067.1"/>
    </source>
</evidence>
<dbReference type="EMBL" id="BTRK01000001">
    <property type="protein sequence ID" value="GMR34067.1"/>
    <property type="molecule type" value="Genomic_DNA"/>
</dbReference>
<organism evidence="2 3">
    <name type="scientific">Pristionchus mayeri</name>
    <dbReference type="NCBI Taxonomy" id="1317129"/>
    <lineage>
        <taxon>Eukaryota</taxon>
        <taxon>Metazoa</taxon>
        <taxon>Ecdysozoa</taxon>
        <taxon>Nematoda</taxon>
        <taxon>Chromadorea</taxon>
        <taxon>Rhabditida</taxon>
        <taxon>Rhabditina</taxon>
        <taxon>Diplogasteromorpha</taxon>
        <taxon>Diplogasteroidea</taxon>
        <taxon>Neodiplogasteridae</taxon>
        <taxon>Pristionchus</taxon>
    </lineage>
</organism>
<keyword evidence="1" id="KW-0472">Membrane</keyword>
<name>A0AAN5C8R1_9BILA</name>
<feature type="transmembrane region" description="Helical" evidence="1">
    <location>
        <begin position="56"/>
        <end position="80"/>
    </location>
</feature>
<comment type="caution">
    <text evidence="2">The sequence shown here is derived from an EMBL/GenBank/DDBJ whole genome shotgun (WGS) entry which is preliminary data.</text>
</comment>
<gene>
    <name evidence="2" type="ORF">PMAYCL1PPCAC_04262</name>
</gene>
<keyword evidence="1" id="KW-1133">Transmembrane helix</keyword>